<dbReference type="STRING" id="477680.SAMN05421788_106270"/>
<sequence length="154" mass="17623">MGLFLYCAIFVLMDKKKQEIGVIEKILDACYQANPDGLFVMSLMHQYEERGSLSKKQLQGLLGKAQKVQDMPPNWVATLEAVILKMPTRFKSEVKVVAPVFQKDEKAGQLITAILDKYPQHKRVVFLRSKYDNNETLTTAEVSELERFSKLLLK</sequence>
<dbReference type="Proteomes" id="UP000186917">
    <property type="component" value="Unassembled WGS sequence"/>
</dbReference>
<proteinExistence type="predicted"/>
<accession>A0A1N7QR55</accession>
<reference evidence="2" key="1">
    <citation type="submission" date="2017-01" db="EMBL/GenBank/DDBJ databases">
        <authorList>
            <person name="Varghese N."/>
            <person name="Submissions S."/>
        </authorList>
    </citation>
    <scope>NUCLEOTIDE SEQUENCE [LARGE SCALE GENOMIC DNA]</scope>
    <source>
        <strain evidence="2">DSM 21054</strain>
    </source>
</reference>
<evidence type="ECO:0000313" key="1">
    <source>
        <dbReference type="EMBL" id="SIT25254.1"/>
    </source>
</evidence>
<organism evidence="1 2">
    <name type="scientific">Filimonas lacunae</name>
    <dbReference type="NCBI Taxonomy" id="477680"/>
    <lineage>
        <taxon>Bacteria</taxon>
        <taxon>Pseudomonadati</taxon>
        <taxon>Bacteroidota</taxon>
        <taxon>Chitinophagia</taxon>
        <taxon>Chitinophagales</taxon>
        <taxon>Chitinophagaceae</taxon>
        <taxon>Filimonas</taxon>
    </lineage>
</organism>
<dbReference type="EMBL" id="FTOR01000006">
    <property type="protein sequence ID" value="SIT25254.1"/>
    <property type="molecule type" value="Genomic_DNA"/>
</dbReference>
<protein>
    <submittedName>
        <fullName evidence="1">Uncharacterized protein</fullName>
    </submittedName>
</protein>
<evidence type="ECO:0000313" key="2">
    <source>
        <dbReference type="Proteomes" id="UP000186917"/>
    </source>
</evidence>
<gene>
    <name evidence="1" type="ORF">SAMN05421788_106270</name>
</gene>
<name>A0A1N7QR55_9BACT</name>
<dbReference type="AlphaFoldDB" id="A0A1N7QR55"/>
<keyword evidence="2" id="KW-1185">Reference proteome</keyword>